<dbReference type="InterPro" id="IPR013783">
    <property type="entry name" value="Ig-like_fold"/>
</dbReference>
<dbReference type="AlphaFoldDB" id="A0A518D0D9"/>
<keyword evidence="2" id="KW-1185">Reference proteome</keyword>
<evidence type="ECO:0000313" key="2">
    <source>
        <dbReference type="Proteomes" id="UP000319342"/>
    </source>
</evidence>
<reference evidence="1 2" key="1">
    <citation type="submission" date="2019-02" db="EMBL/GenBank/DDBJ databases">
        <title>Deep-cultivation of Planctomycetes and their phenomic and genomic characterization uncovers novel biology.</title>
        <authorList>
            <person name="Wiegand S."/>
            <person name="Jogler M."/>
            <person name="Boedeker C."/>
            <person name="Pinto D."/>
            <person name="Vollmers J."/>
            <person name="Rivas-Marin E."/>
            <person name="Kohn T."/>
            <person name="Peeters S.H."/>
            <person name="Heuer A."/>
            <person name="Rast P."/>
            <person name="Oberbeckmann S."/>
            <person name="Bunk B."/>
            <person name="Jeske O."/>
            <person name="Meyerdierks A."/>
            <person name="Storesund J.E."/>
            <person name="Kallscheuer N."/>
            <person name="Luecker S."/>
            <person name="Lage O.M."/>
            <person name="Pohl T."/>
            <person name="Merkel B.J."/>
            <person name="Hornburger P."/>
            <person name="Mueller R.-W."/>
            <person name="Bruemmer F."/>
            <person name="Labrenz M."/>
            <person name="Spormann A.M."/>
            <person name="Op den Camp H."/>
            <person name="Overmann J."/>
            <person name="Amann R."/>
            <person name="Jetten M.S.M."/>
            <person name="Mascher T."/>
            <person name="Medema M.H."/>
            <person name="Devos D.P."/>
            <person name="Kaster A.-K."/>
            <person name="Ovreas L."/>
            <person name="Rohde M."/>
            <person name="Galperin M.Y."/>
            <person name="Jogler C."/>
        </authorList>
    </citation>
    <scope>NUCLEOTIDE SEQUENCE [LARGE SCALE GENOMIC DNA]</scope>
    <source>
        <strain evidence="1 2">Pla163</strain>
    </source>
</reference>
<name>A0A518D0D9_9BACT</name>
<dbReference type="InterPro" id="IPR011467">
    <property type="entry name" value="DUF1573"/>
</dbReference>
<accession>A0A518D0D9</accession>
<proteinExistence type="predicted"/>
<gene>
    <name evidence="1" type="ORF">Pla163_20680</name>
</gene>
<dbReference type="EMBL" id="CP036290">
    <property type="protein sequence ID" value="QDU84948.1"/>
    <property type="molecule type" value="Genomic_DNA"/>
</dbReference>
<sequence length="385" mass="41314">MTSSPLANDLRRYLALLASLCLLLGCQGDPGPALVLRPGSTPAPVAQTRADPVVRPNYHWFGAIDSGAIAEHTFVFDNRSNRTVTIERALPSCGCLALQVDAKDADGAPLPGRIVEGTRRTAVPPGGALEVTFLVDPARVPVPNQPRLVQADIKTDDPLGEFMRLEASLIAVTAFQAAYQDFSGIDFKLVDATLPQSRQLSISQAGDRASLLSTQVLSHPDDWVVNVWEQEVDPGMPRTWTLQVTVPPGPQGRFFGDVELQVLDAETGEPTGTRIERVQGRREGSVFASPPHAFFRGDTKVVEVRVASRTRVIGAAIEAVDVDGTLATSLDVQWVDGAQITGHGNAWTLALTLAADVPAQASGTVTVHFVDDLWPPLDIPYSRLP</sequence>
<dbReference type="Gene3D" id="2.60.40.10">
    <property type="entry name" value="Immunoglobulins"/>
    <property type="match status" value="1"/>
</dbReference>
<protein>
    <recommendedName>
        <fullName evidence="3">DUF1573 domain-containing protein</fullName>
    </recommendedName>
</protein>
<evidence type="ECO:0008006" key="3">
    <source>
        <dbReference type="Google" id="ProtNLM"/>
    </source>
</evidence>
<dbReference type="Pfam" id="PF07610">
    <property type="entry name" value="DUF1573"/>
    <property type="match status" value="1"/>
</dbReference>
<evidence type="ECO:0000313" key="1">
    <source>
        <dbReference type="EMBL" id="QDU84948.1"/>
    </source>
</evidence>
<organism evidence="1 2">
    <name type="scientific">Rohdeia mirabilis</name>
    <dbReference type="NCBI Taxonomy" id="2528008"/>
    <lineage>
        <taxon>Bacteria</taxon>
        <taxon>Pseudomonadati</taxon>
        <taxon>Planctomycetota</taxon>
        <taxon>Planctomycetia</taxon>
        <taxon>Planctomycetia incertae sedis</taxon>
        <taxon>Rohdeia</taxon>
    </lineage>
</organism>
<dbReference type="RefSeq" id="WP_419185780.1">
    <property type="nucleotide sequence ID" value="NZ_CP036290.1"/>
</dbReference>
<dbReference type="Proteomes" id="UP000319342">
    <property type="component" value="Chromosome"/>
</dbReference>